<sequence length="134" mass="14253">MGGLLDFTAYRMWSGGGELERLWLGGREWVRPIVVTVAGGVVTTFERDGVGFMQVLFRQSGSLHVSGPVEGARYALAGGGGLGVTPGAQPAAVAGRGRLCRSAIWRRVPMTLRSGRVVLDWPRPAPAIRVLPLA</sequence>
<name>A0ABT8D6F5_9RHOB</name>
<organism evidence="1 2">
    <name type="scientific">Paracoccus cavernae</name>
    <dbReference type="NCBI Taxonomy" id="1571207"/>
    <lineage>
        <taxon>Bacteria</taxon>
        <taxon>Pseudomonadati</taxon>
        <taxon>Pseudomonadota</taxon>
        <taxon>Alphaproteobacteria</taxon>
        <taxon>Rhodobacterales</taxon>
        <taxon>Paracoccaceae</taxon>
        <taxon>Paracoccus</taxon>
    </lineage>
</organism>
<keyword evidence="2" id="KW-1185">Reference proteome</keyword>
<evidence type="ECO:0000313" key="2">
    <source>
        <dbReference type="Proteomes" id="UP001243846"/>
    </source>
</evidence>
<comment type="caution">
    <text evidence="1">The sequence shown here is derived from an EMBL/GenBank/DDBJ whole genome shotgun (WGS) entry which is preliminary data.</text>
</comment>
<dbReference type="Proteomes" id="UP001243846">
    <property type="component" value="Unassembled WGS sequence"/>
</dbReference>
<evidence type="ECO:0000313" key="1">
    <source>
        <dbReference type="EMBL" id="MDN3710992.1"/>
    </source>
</evidence>
<gene>
    <name evidence="1" type="ORF">QWZ10_02635</name>
</gene>
<dbReference type="RefSeq" id="WP_377787529.1">
    <property type="nucleotide sequence ID" value="NZ_JBHUOC010000001.1"/>
</dbReference>
<accession>A0ABT8D6F5</accession>
<protein>
    <submittedName>
        <fullName evidence="1">Uncharacterized protein</fullName>
    </submittedName>
</protein>
<reference evidence="2" key="1">
    <citation type="journal article" date="2019" name="Int. J. Syst. Evol. Microbiol.">
        <title>The Global Catalogue of Microorganisms (GCM) 10K type strain sequencing project: providing services to taxonomists for standard genome sequencing and annotation.</title>
        <authorList>
            <consortium name="The Broad Institute Genomics Platform"/>
            <consortium name="The Broad Institute Genome Sequencing Center for Infectious Disease"/>
            <person name="Wu L."/>
            <person name="Ma J."/>
        </authorList>
    </citation>
    <scope>NUCLEOTIDE SEQUENCE [LARGE SCALE GENOMIC DNA]</scope>
    <source>
        <strain evidence="2">CECT 8482</strain>
    </source>
</reference>
<dbReference type="EMBL" id="JAUFRC010000001">
    <property type="protein sequence ID" value="MDN3710992.1"/>
    <property type="molecule type" value="Genomic_DNA"/>
</dbReference>
<proteinExistence type="predicted"/>